<gene>
    <name evidence="1" type="ORF">DFR48_110163</name>
</gene>
<dbReference type="Proteomes" id="UP000252582">
    <property type="component" value="Unassembled WGS sequence"/>
</dbReference>
<keyword evidence="2" id="KW-1185">Reference proteome</keyword>
<dbReference type="AlphaFoldDB" id="A0A6I7HJS8"/>
<comment type="caution">
    <text evidence="1">The sequence shown here is derived from an EMBL/GenBank/DDBJ whole genome shotgun (WGS) entry which is preliminary data.</text>
</comment>
<evidence type="ECO:0000313" key="1">
    <source>
        <dbReference type="EMBL" id="RCW21574.1"/>
    </source>
</evidence>
<dbReference type="EMBL" id="QPIX01000010">
    <property type="protein sequence ID" value="RCW21574.1"/>
    <property type="molecule type" value="Genomic_DNA"/>
</dbReference>
<evidence type="ECO:0000313" key="2">
    <source>
        <dbReference type="Proteomes" id="UP000252582"/>
    </source>
</evidence>
<sequence length="61" mass="6336">MKLVDTVEEQSLLESLLEETKPALPPECAGLDYLLATAFSKACGVFPIAGGASIFAPTPIA</sequence>
<reference evidence="1 2" key="1">
    <citation type="submission" date="2018-07" db="EMBL/GenBank/DDBJ databases">
        <title>Genomic Encyclopedia of Type Strains, Phase IV (KMG-IV): sequencing the most valuable type-strain genomes for metagenomic binning, comparative biology and taxonomic classification.</title>
        <authorList>
            <person name="Goeker M."/>
        </authorList>
    </citation>
    <scope>NUCLEOTIDE SEQUENCE [LARGE SCALE GENOMIC DNA]</scope>
    <source>
        <strain evidence="1 2">DSM 25528</strain>
    </source>
</reference>
<protein>
    <submittedName>
        <fullName evidence="1">Uncharacterized protein</fullName>
    </submittedName>
</protein>
<organism evidence="1 2">
    <name type="scientific">Ciceribacter lividus</name>
    <dbReference type="NCBI Taxonomy" id="1197950"/>
    <lineage>
        <taxon>Bacteria</taxon>
        <taxon>Pseudomonadati</taxon>
        <taxon>Pseudomonadota</taxon>
        <taxon>Alphaproteobacteria</taxon>
        <taxon>Hyphomicrobiales</taxon>
        <taxon>Rhizobiaceae</taxon>
        <taxon>Ciceribacter</taxon>
    </lineage>
</organism>
<proteinExistence type="predicted"/>
<accession>A0A6I7HJS8</accession>
<name>A0A6I7HJS8_9HYPH</name>